<dbReference type="Pfam" id="PF00106">
    <property type="entry name" value="adh_short"/>
    <property type="match status" value="1"/>
</dbReference>
<dbReference type="PRINTS" id="PR00081">
    <property type="entry name" value="GDHRDH"/>
</dbReference>
<keyword evidence="2" id="KW-0560">Oxidoreductase</keyword>
<dbReference type="InterPro" id="IPR020904">
    <property type="entry name" value="Sc_DH/Rdtase_CS"/>
</dbReference>
<sequence length="242" mass="25241">MTVVELKNGTALVTGANRGIGRAITEALLARGARKVYATARRRETLAGLATDPRVVPLRMDIADADDVAAAAEAAGDVTLLVNNGGSLEFADLLSGDLKAIHSDLNTNYFGTLAVTRAFVPVLRRNGGGAIVNLLSLVALGAVRGMGGYSVSKAAAASMTQAVRAQVADLGITVHGVFPGAVDTDMIRAFDMPKTSPEDVARAILDGVEAGEEDIFPDAMSRAGHQTWRDDPKALERQMASI</sequence>
<dbReference type="Proteomes" id="UP001602245">
    <property type="component" value="Unassembled WGS sequence"/>
</dbReference>
<dbReference type="PANTHER" id="PTHR44196:SF1">
    <property type="entry name" value="DEHYDROGENASE_REDUCTASE SDR FAMILY MEMBER 7B"/>
    <property type="match status" value="1"/>
</dbReference>
<dbReference type="PROSITE" id="PS00061">
    <property type="entry name" value="ADH_SHORT"/>
    <property type="match status" value="1"/>
</dbReference>
<dbReference type="NCBIfam" id="NF006118">
    <property type="entry name" value="PRK08264.1-4"/>
    <property type="match status" value="1"/>
</dbReference>
<reference evidence="4 5" key="1">
    <citation type="submission" date="2024-10" db="EMBL/GenBank/DDBJ databases">
        <title>The Natural Products Discovery Center: Release of the First 8490 Sequenced Strains for Exploring Actinobacteria Biosynthetic Diversity.</title>
        <authorList>
            <person name="Kalkreuter E."/>
            <person name="Kautsar S.A."/>
            <person name="Yang D."/>
            <person name="Bader C.D."/>
            <person name="Teijaro C.N."/>
            <person name="Fluegel L."/>
            <person name="Davis C.M."/>
            <person name="Simpson J.R."/>
            <person name="Lauterbach L."/>
            <person name="Steele A.D."/>
            <person name="Gui C."/>
            <person name="Meng S."/>
            <person name="Li G."/>
            <person name="Viehrig K."/>
            <person name="Ye F."/>
            <person name="Su P."/>
            <person name="Kiefer A.F."/>
            <person name="Nichols A."/>
            <person name="Cepeda A.J."/>
            <person name="Yan W."/>
            <person name="Fan B."/>
            <person name="Jiang Y."/>
            <person name="Adhikari A."/>
            <person name="Zheng C.-J."/>
            <person name="Schuster L."/>
            <person name="Cowan T.M."/>
            <person name="Smanski M.J."/>
            <person name="Chevrette M.G."/>
            <person name="De Carvalho L.P.S."/>
            <person name="Shen B."/>
        </authorList>
    </citation>
    <scope>NUCLEOTIDE SEQUENCE [LARGE SCALE GENOMIC DNA]</scope>
    <source>
        <strain evidence="4 5">NPDC000087</strain>
    </source>
</reference>
<keyword evidence="5" id="KW-1185">Reference proteome</keyword>
<dbReference type="NCBIfam" id="NF006119">
    <property type="entry name" value="PRK08264.1-5"/>
    <property type="match status" value="1"/>
</dbReference>
<evidence type="ECO:0000256" key="2">
    <source>
        <dbReference type="ARBA" id="ARBA00023002"/>
    </source>
</evidence>
<proteinExistence type="inferred from homology"/>
<protein>
    <submittedName>
        <fullName evidence="4">SDR family oxidoreductase</fullName>
    </submittedName>
</protein>
<dbReference type="Gene3D" id="3.40.50.720">
    <property type="entry name" value="NAD(P)-binding Rossmann-like Domain"/>
    <property type="match status" value="1"/>
</dbReference>
<evidence type="ECO:0000313" key="5">
    <source>
        <dbReference type="Proteomes" id="UP001602245"/>
    </source>
</evidence>
<dbReference type="InterPro" id="IPR036291">
    <property type="entry name" value="NAD(P)-bd_dom_sf"/>
</dbReference>
<organism evidence="4 5">
    <name type="scientific">Paractinoplanes globisporus</name>
    <dbReference type="NCBI Taxonomy" id="113565"/>
    <lineage>
        <taxon>Bacteria</taxon>
        <taxon>Bacillati</taxon>
        <taxon>Actinomycetota</taxon>
        <taxon>Actinomycetes</taxon>
        <taxon>Micromonosporales</taxon>
        <taxon>Micromonosporaceae</taxon>
        <taxon>Paractinoplanes</taxon>
    </lineage>
</organism>
<dbReference type="EMBL" id="JBIAZU010000001">
    <property type="protein sequence ID" value="MFF5289405.1"/>
    <property type="molecule type" value="Genomic_DNA"/>
</dbReference>
<evidence type="ECO:0000313" key="4">
    <source>
        <dbReference type="EMBL" id="MFF5289405.1"/>
    </source>
</evidence>
<dbReference type="SUPFAM" id="SSF51735">
    <property type="entry name" value="NAD(P)-binding Rossmann-fold domains"/>
    <property type="match status" value="1"/>
</dbReference>
<gene>
    <name evidence="4" type="ORF">ACFY35_08200</name>
</gene>
<comment type="caution">
    <text evidence="4">The sequence shown here is derived from an EMBL/GenBank/DDBJ whole genome shotgun (WGS) entry which is preliminary data.</text>
</comment>
<dbReference type="PRINTS" id="PR00080">
    <property type="entry name" value="SDRFAMILY"/>
</dbReference>
<evidence type="ECO:0000256" key="3">
    <source>
        <dbReference type="RuleBase" id="RU000363"/>
    </source>
</evidence>
<evidence type="ECO:0000256" key="1">
    <source>
        <dbReference type="ARBA" id="ARBA00006484"/>
    </source>
</evidence>
<dbReference type="InterPro" id="IPR002347">
    <property type="entry name" value="SDR_fam"/>
</dbReference>
<accession>A0ABW6WA67</accession>
<dbReference type="PANTHER" id="PTHR44196">
    <property type="entry name" value="DEHYDROGENASE/REDUCTASE SDR FAMILY MEMBER 7B"/>
    <property type="match status" value="1"/>
</dbReference>
<dbReference type="RefSeq" id="WP_020509740.1">
    <property type="nucleotide sequence ID" value="NZ_JBIAZU010000001.1"/>
</dbReference>
<name>A0ABW6WA67_9ACTN</name>
<comment type="similarity">
    <text evidence="1 3">Belongs to the short-chain dehydrogenases/reductases (SDR) family.</text>
</comment>